<dbReference type="Proteomes" id="UP000823388">
    <property type="component" value="Chromosome 5K"/>
</dbReference>
<proteinExistence type="predicted"/>
<comment type="caution">
    <text evidence="1">The sequence shown here is derived from an EMBL/GenBank/DDBJ whole genome shotgun (WGS) entry which is preliminary data.</text>
</comment>
<dbReference type="AlphaFoldDB" id="A0A8T0SFP9"/>
<accession>A0A8T0SFP9</accession>
<organism evidence="1 2">
    <name type="scientific">Panicum virgatum</name>
    <name type="common">Blackwell switchgrass</name>
    <dbReference type="NCBI Taxonomy" id="38727"/>
    <lineage>
        <taxon>Eukaryota</taxon>
        <taxon>Viridiplantae</taxon>
        <taxon>Streptophyta</taxon>
        <taxon>Embryophyta</taxon>
        <taxon>Tracheophyta</taxon>
        <taxon>Spermatophyta</taxon>
        <taxon>Magnoliopsida</taxon>
        <taxon>Liliopsida</taxon>
        <taxon>Poales</taxon>
        <taxon>Poaceae</taxon>
        <taxon>PACMAD clade</taxon>
        <taxon>Panicoideae</taxon>
        <taxon>Panicodae</taxon>
        <taxon>Paniceae</taxon>
        <taxon>Panicinae</taxon>
        <taxon>Panicum</taxon>
        <taxon>Panicum sect. Hiantes</taxon>
    </lineage>
</organism>
<dbReference type="EMBL" id="CM029045">
    <property type="protein sequence ID" value="KAG2595838.1"/>
    <property type="molecule type" value="Genomic_DNA"/>
</dbReference>
<reference evidence="1 2" key="1">
    <citation type="submission" date="2020-05" db="EMBL/GenBank/DDBJ databases">
        <title>WGS assembly of Panicum virgatum.</title>
        <authorList>
            <person name="Lovell J.T."/>
            <person name="Jenkins J."/>
            <person name="Shu S."/>
            <person name="Juenger T.E."/>
            <person name="Schmutz J."/>
        </authorList>
    </citation>
    <scope>NUCLEOTIDE SEQUENCE</scope>
    <source>
        <strain evidence="1">AP13</strain>
        <strain evidence="2">cv. AP13</strain>
    </source>
</reference>
<sequence>MLFLLARGAGDCGGSGLGSQPVYLPRISAVQSPRHRMKAKLLYRRLTCHPRGVRPYGAEAVKRVRRHAVEVQSVLRLKPSKSHVLAHPKPCRLNQTLLGNGCSPIDFTTASFGCCLSVCGRGANFWLHFLHAFCRLASCTCTALLSHVTETVLQDVDLLSGANTGTMGS</sequence>
<dbReference type="EMBL" id="CM029045">
    <property type="protein sequence ID" value="KAG2595839.1"/>
    <property type="molecule type" value="Genomic_DNA"/>
</dbReference>
<gene>
    <name evidence="1" type="ORF">PVAP13_5KG106461</name>
</gene>
<keyword evidence="2" id="KW-1185">Reference proteome</keyword>
<evidence type="ECO:0000313" key="2">
    <source>
        <dbReference type="Proteomes" id="UP000823388"/>
    </source>
</evidence>
<name>A0A8T0SFP9_PANVG</name>
<protein>
    <submittedName>
        <fullName evidence="1">Uncharacterized protein</fullName>
    </submittedName>
</protein>
<evidence type="ECO:0000313" key="1">
    <source>
        <dbReference type="EMBL" id="KAG2595838.1"/>
    </source>
</evidence>